<gene>
    <name evidence="1" type="ORF">WT26_23210</name>
</gene>
<dbReference type="Proteomes" id="UP000094776">
    <property type="component" value="Chromosome 2"/>
</dbReference>
<evidence type="ECO:0000313" key="2">
    <source>
        <dbReference type="Proteomes" id="UP000094776"/>
    </source>
</evidence>
<organism evidence="1 2">
    <name type="scientific">Burkholderia cepacia</name>
    <name type="common">Pseudomonas cepacia</name>
    <dbReference type="NCBI Taxonomy" id="292"/>
    <lineage>
        <taxon>Bacteria</taxon>
        <taxon>Pseudomonadati</taxon>
        <taxon>Pseudomonadota</taxon>
        <taxon>Betaproteobacteria</taxon>
        <taxon>Burkholderiales</taxon>
        <taxon>Burkholderiaceae</taxon>
        <taxon>Burkholderia</taxon>
        <taxon>Burkholderia cepacia complex</taxon>
    </lineage>
</organism>
<evidence type="ECO:0000313" key="1">
    <source>
        <dbReference type="EMBL" id="AOK18898.1"/>
    </source>
</evidence>
<proteinExistence type="predicted"/>
<dbReference type="EMBL" id="CP013444">
    <property type="protein sequence ID" value="AOK18898.1"/>
    <property type="molecule type" value="Genomic_DNA"/>
</dbReference>
<sequence length="71" mass="8192">MFFNPQQVFVQTSTGHPRIFEVSGPLTGRYPTENEASDRIYLELDIIEPVKAISFITHFRDLIPPRSDLSR</sequence>
<accession>A0A1B4PYC7</accession>
<protein>
    <submittedName>
        <fullName evidence="1">Uncharacterized protein</fullName>
    </submittedName>
</protein>
<dbReference type="AlphaFoldDB" id="A0A1B4PYC7"/>
<name>A0A1B4PYC7_BURCE</name>
<reference evidence="1 2" key="1">
    <citation type="submission" date="2015-12" db="EMBL/GenBank/DDBJ databases">
        <title>Diversity of Burkholderia near neighbor genomes.</title>
        <authorList>
            <person name="Sahl J."/>
            <person name="Wagner D."/>
            <person name="Keim P."/>
        </authorList>
    </citation>
    <scope>NUCLEOTIDE SEQUENCE [LARGE SCALE GENOMIC DNA]</scope>
    <source>
        <strain evidence="1 2">MSMB1184WGS</strain>
    </source>
</reference>